<proteinExistence type="predicted"/>
<keyword evidence="2" id="KW-1185">Reference proteome</keyword>
<reference evidence="2" key="1">
    <citation type="journal article" date="2024" name="Proc. Natl. Acad. Sci. U.S.A.">
        <title>Extraordinary preservation of gene collinearity over three hundred million years revealed in homosporous lycophytes.</title>
        <authorList>
            <person name="Li C."/>
            <person name="Wickell D."/>
            <person name="Kuo L.Y."/>
            <person name="Chen X."/>
            <person name="Nie B."/>
            <person name="Liao X."/>
            <person name="Peng D."/>
            <person name="Ji J."/>
            <person name="Jenkins J."/>
            <person name="Williams M."/>
            <person name="Shu S."/>
            <person name="Plott C."/>
            <person name="Barry K."/>
            <person name="Rajasekar S."/>
            <person name="Grimwood J."/>
            <person name="Han X."/>
            <person name="Sun S."/>
            <person name="Hou Z."/>
            <person name="He W."/>
            <person name="Dai G."/>
            <person name="Sun C."/>
            <person name="Schmutz J."/>
            <person name="Leebens-Mack J.H."/>
            <person name="Li F.W."/>
            <person name="Wang L."/>
        </authorList>
    </citation>
    <scope>NUCLEOTIDE SEQUENCE [LARGE SCALE GENOMIC DNA]</scope>
    <source>
        <strain evidence="2">cv. PW_Plant_1</strain>
    </source>
</reference>
<gene>
    <name evidence="1" type="ORF">O6H91_05G038900</name>
</gene>
<comment type="caution">
    <text evidence="1">The sequence shown here is derived from an EMBL/GenBank/DDBJ whole genome shotgun (WGS) entry which is preliminary data.</text>
</comment>
<name>A0ACC2DMQ9_DIPCM</name>
<sequence length="237" mass="27577">MRQKPFPSTEELSDGEDDTNKEDDIPEELYLVGYAQVSVLGLQYYDGTVTDNEMVQLIGEPHNPHNSNLIWVNYIRGERVGYKERYKACYLAALVDQKLVVIEGVVCSNSFRDSYRMPCNVYFFSRLPSMEFVRRLISDSGFQLITPRKDDFILQQQEAMAASEKVMSREERKLKIDNMFGTLIQSSSKRQTWSYPHLLLVSVCSTRKKLWLGWLKERTVQAFHPFGKQRLKKAAKR</sequence>
<evidence type="ECO:0000313" key="1">
    <source>
        <dbReference type="EMBL" id="KAJ7555458.1"/>
    </source>
</evidence>
<dbReference type="Proteomes" id="UP001162992">
    <property type="component" value="Chromosome 5"/>
</dbReference>
<dbReference type="EMBL" id="CM055096">
    <property type="protein sequence ID" value="KAJ7555458.1"/>
    <property type="molecule type" value="Genomic_DNA"/>
</dbReference>
<protein>
    <submittedName>
        <fullName evidence="1">Uncharacterized protein</fullName>
    </submittedName>
</protein>
<accession>A0ACC2DMQ9</accession>
<evidence type="ECO:0000313" key="2">
    <source>
        <dbReference type="Proteomes" id="UP001162992"/>
    </source>
</evidence>
<organism evidence="1 2">
    <name type="scientific">Diphasiastrum complanatum</name>
    <name type="common">Issler's clubmoss</name>
    <name type="synonym">Lycopodium complanatum</name>
    <dbReference type="NCBI Taxonomy" id="34168"/>
    <lineage>
        <taxon>Eukaryota</taxon>
        <taxon>Viridiplantae</taxon>
        <taxon>Streptophyta</taxon>
        <taxon>Embryophyta</taxon>
        <taxon>Tracheophyta</taxon>
        <taxon>Lycopodiopsida</taxon>
        <taxon>Lycopodiales</taxon>
        <taxon>Lycopodiaceae</taxon>
        <taxon>Lycopodioideae</taxon>
        <taxon>Diphasiastrum</taxon>
    </lineage>
</organism>